<accession>A0A0C2VIR9</accession>
<reference evidence="1 2" key="1">
    <citation type="submission" date="2015-01" db="EMBL/GenBank/DDBJ databases">
        <title>Genome sequence of Jeotgalibacillus alimentarius.</title>
        <authorList>
            <person name="Goh K.M."/>
            <person name="Chan K.-G."/>
            <person name="Yaakop A.S."/>
            <person name="Ee R."/>
            <person name="Gan H.M."/>
            <person name="Chan C.S."/>
        </authorList>
    </citation>
    <scope>NUCLEOTIDE SEQUENCE [LARGE SCALE GENOMIC DNA]</scope>
    <source>
        <strain evidence="1 2">YKJ-13</strain>
    </source>
</reference>
<organism evidence="1 2">
    <name type="scientific">Jeotgalibacillus alimentarius</name>
    <dbReference type="NCBI Taxonomy" id="135826"/>
    <lineage>
        <taxon>Bacteria</taxon>
        <taxon>Bacillati</taxon>
        <taxon>Bacillota</taxon>
        <taxon>Bacilli</taxon>
        <taxon>Bacillales</taxon>
        <taxon>Caryophanaceae</taxon>
        <taxon>Jeotgalibacillus</taxon>
    </lineage>
</organism>
<evidence type="ECO:0000313" key="2">
    <source>
        <dbReference type="Proteomes" id="UP000031950"/>
    </source>
</evidence>
<dbReference type="STRING" id="135826.KP77_19880"/>
<proteinExistence type="predicted"/>
<dbReference type="PATRIC" id="fig|135826.4.peg.1983"/>
<dbReference type="AlphaFoldDB" id="A0A0C2VIR9"/>
<keyword evidence="2" id="KW-1185">Reference proteome</keyword>
<dbReference type="RefSeq" id="WP_041122575.1">
    <property type="nucleotide sequence ID" value="NZ_JXRQ01000018.1"/>
</dbReference>
<sequence length="142" mass="16496">MVNEPWFMAVLDTRPSNYEGYRYSVCFINQSDIKIDQLSYTVSGQIEAYNQPISAEETRTLGELNPKYVVEIEHVPKNGFIGDLTYTFEITSGNRKELLHFQIPKQLNGAAFSIYDLPIVHQRGYFFLGQNHRTRRETNEPE</sequence>
<dbReference type="OrthoDB" id="2452316at2"/>
<gene>
    <name evidence="1" type="ORF">KP77_19880</name>
</gene>
<name>A0A0C2VIR9_9BACL</name>
<evidence type="ECO:0000313" key="1">
    <source>
        <dbReference type="EMBL" id="KIL48777.1"/>
    </source>
</evidence>
<comment type="caution">
    <text evidence="1">The sequence shown here is derived from an EMBL/GenBank/DDBJ whole genome shotgun (WGS) entry which is preliminary data.</text>
</comment>
<dbReference type="EMBL" id="JXRQ01000018">
    <property type="protein sequence ID" value="KIL48777.1"/>
    <property type="molecule type" value="Genomic_DNA"/>
</dbReference>
<dbReference type="Proteomes" id="UP000031950">
    <property type="component" value="Unassembled WGS sequence"/>
</dbReference>
<protein>
    <submittedName>
        <fullName evidence="1">Uncharacterized protein</fullName>
    </submittedName>
</protein>